<feature type="chain" id="PRO_5024445555" evidence="1">
    <location>
        <begin position="24"/>
        <end position="206"/>
    </location>
</feature>
<name>A0A5R8KHI6_9BACT</name>
<evidence type="ECO:0000313" key="4">
    <source>
        <dbReference type="Proteomes" id="UP000306196"/>
    </source>
</evidence>
<proteinExistence type="predicted"/>
<dbReference type="Gene3D" id="2.60.120.560">
    <property type="entry name" value="Exo-inulinase, domain 1"/>
    <property type="match status" value="2"/>
</dbReference>
<keyword evidence="4" id="KW-1185">Reference proteome</keyword>
<dbReference type="EMBL" id="VAUV01000004">
    <property type="protein sequence ID" value="TLD71742.1"/>
    <property type="molecule type" value="Genomic_DNA"/>
</dbReference>
<gene>
    <name evidence="3" type="ORF">FEM03_06275</name>
</gene>
<dbReference type="Pfam" id="PF06439">
    <property type="entry name" value="3keto-disac_hyd"/>
    <property type="match status" value="1"/>
</dbReference>
<keyword evidence="1" id="KW-0732">Signal</keyword>
<protein>
    <submittedName>
        <fullName evidence="3">DUF1080 domain-containing protein</fullName>
    </submittedName>
</protein>
<feature type="signal peptide" evidence="1">
    <location>
        <begin position="1"/>
        <end position="23"/>
    </location>
</feature>
<dbReference type="GO" id="GO:0016787">
    <property type="term" value="F:hydrolase activity"/>
    <property type="evidence" value="ECO:0007669"/>
    <property type="project" value="InterPro"/>
</dbReference>
<organism evidence="3 4">
    <name type="scientific">Phragmitibacter flavus</name>
    <dbReference type="NCBI Taxonomy" id="2576071"/>
    <lineage>
        <taxon>Bacteria</taxon>
        <taxon>Pseudomonadati</taxon>
        <taxon>Verrucomicrobiota</taxon>
        <taxon>Verrucomicrobiia</taxon>
        <taxon>Verrucomicrobiales</taxon>
        <taxon>Verrucomicrobiaceae</taxon>
        <taxon>Phragmitibacter</taxon>
    </lineage>
</organism>
<feature type="domain" description="3-keto-alpha-glucoside-1,2-lyase/3-keto-2-hydroxy-glucal hydratase" evidence="2">
    <location>
        <begin position="31"/>
        <end position="203"/>
    </location>
</feature>
<evidence type="ECO:0000259" key="2">
    <source>
        <dbReference type="Pfam" id="PF06439"/>
    </source>
</evidence>
<dbReference type="InterPro" id="IPR010496">
    <property type="entry name" value="AL/BT2_dom"/>
</dbReference>
<dbReference type="Proteomes" id="UP000306196">
    <property type="component" value="Unassembled WGS sequence"/>
</dbReference>
<evidence type="ECO:0000256" key="1">
    <source>
        <dbReference type="SAM" id="SignalP"/>
    </source>
</evidence>
<dbReference type="OrthoDB" id="180789at2"/>
<accession>A0A5R8KHI6</accession>
<dbReference type="RefSeq" id="WP_138085336.1">
    <property type="nucleotide sequence ID" value="NZ_VAUV01000004.1"/>
</dbReference>
<comment type="caution">
    <text evidence="3">The sequence shown here is derived from an EMBL/GenBank/DDBJ whole genome shotgun (WGS) entry which is preliminary data.</text>
</comment>
<dbReference type="AlphaFoldDB" id="A0A5R8KHI6"/>
<reference evidence="3 4" key="1">
    <citation type="submission" date="2019-05" db="EMBL/GenBank/DDBJ databases">
        <title>Verrucobacter flavum gen. nov., sp. nov. a new member of the family Verrucomicrobiaceae.</title>
        <authorList>
            <person name="Szuroczki S."/>
            <person name="Abbaszade G."/>
            <person name="Szabo A."/>
            <person name="Felfoldi T."/>
            <person name="Schumann P."/>
            <person name="Boka K."/>
            <person name="Keki Z."/>
            <person name="Toumi M."/>
            <person name="Toth E."/>
        </authorList>
    </citation>
    <scope>NUCLEOTIDE SEQUENCE [LARGE SCALE GENOMIC DNA]</scope>
    <source>
        <strain evidence="3 4">MG-N-17</strain>
    </source>
</reference>
<sequence length="206" mass="22798">MHRFLALTVLSIVSIISTASSNAEEWKPEPGFVSLFNGKDLSGWCFRAKTDKKATQAGEIIANFEGKTASSDDGRYSAKDGILTVNFPKGAERLIAQIYTVAEFPKDFILKLEFRASPNADSGVFVRKPQLQCRDYLVAGPYTELKNYQPQEWNQITVTVKDNVAHCECNGEVLEAALALPATGPIGLEGDRGQMEYRHIQLKELP</sequence>
<evidence type="ECO:0000313" key="3">
    <source>
        <dbReference type="EMBL" id="TLD71742.1"/>
    </source>
</evidence>